<dbReference type="Gene3D" id="2.150.10.10">
    <property type="entry name" value="Serralysin-like metalloprotease, C-terminal"/>
    <property type="match status" value="4"/>
</dbReference>
<feature type="compositionally biased region" description="Acidic residues" evidence="3">
    <location>
        <begin position="244"/>
        <end position="253"/>
    </location>
</feature>
<evidence type="ECO:0000313" key="4">
    <source>
        <dbReference type="EMBL" id="CUR56566.1"/>
    </source>
</evidence>
<reference evidence="4" key="1">
    <citation type="submission" date="2015-08" db="EMBL/GenBank/DDBJ databases">
        <authorList>
            <person name="Babu N.S."/>
            <person name="Beckwith C.J."/>
            <person name="Beseler K.G."/>
            <person name="Brison A."/>
            <person name="Carone J.V."/>
            <person name="Caskin T.P."/>
            <person name="Diamond M."/>
            <person name="Durham M.E."/>
            <person name="Foxe J.M."/>
            <person name="Go M."/>
            <person name="Henderson B.A."/>
            <person name="Jones I.B."/>
            <person name="McGettigan J.A."/>
            <person name="Micheletti S.J."/>
            <person name="Nasrallah M.E."/>
            <person name="Ortiz D."/>
            <person name="Piller C.R."/>
            <person name="Privatt S.R."/>
            <person name="Schneider S.L."/>
            <person name="Sharp S."/>
            <person name="Smith T.C."/>
            <person name="Stanton J.D."/>
            <person name="Ullery H.E."/>
            <person name="Wilson R.J."/>
            <person name="Serrano M.G."/>
            <person name="Buck G."/>
            <person name="Lee V."/>
            <person name="Wang Y."/>
            <person name="Carvalho R."/>
            <person name="Voegtly L."/>
            <person name="Shi R."/>
            <person name="Duckworth R."/>
            <person name="Johnson A."/>
            <person name="Loviza R."/>
            <person name="Walstead R."/>
            <person name="Shah Z."/>
            <person name="Kiflezghi M."/>
            <person name="Wade K."/>
            <person name="Ball S.L."/>
            <person name="Bradley K.W."/>
            <person name="Asai D.J."/>
            <person name="Bowman C.A."/>
            <person name="Russell D.A."/>
            <person name="Pope W.H."/>
            <person name="Jacobs-Sera D."/>
            <person name="Hendrix R.W."/>
            <person name="Hatfull G.F."/>
        </authorList>
    </citation>
    <scope>NUCLEOTIDE SEQUENCE</scope>
</reference>
<dbReference type="InterPro" id="IPR050557">
    <property type="entry name" value="RTX_toxin/Mannuronan_C5-epim"/>
</dbReference>
<dbReference type="PRINTS" id="PR00313">
    <property type="entry name" value="CABNDNGRPT"/>
</dbReference>
<dbReference type="InterPro" id="IPR018511">
    <property type="entry name" value="Hemolysin-typ_Ca-bd_CS"/>
</dbReference>
<accession>A0A2P2C3I9</accession>
<dbReference type="InterPro" id="IPR011049">
    <property type="entry name" value="Serralysin-like_metalloprot_C"/>
</dbReference>
<feature type="compositionally biased region" description="Basic and acidic residues" evidence="3">
    <location>
        <begin position="221"/>
        <end position="236"/>
    </location>
</feature>
<sequence length="457" mass="47148">MRTTPLAAALGLAATLTIVPALTGAIPASAAGETCDGKTATIVVQPTTTYPTPWTVGTPGDDVIVGTEDRDRIDGGGGNDTICGLAGDDHLVGGVGNDRLFGGLDGEYSPDDDYWGDIIEPGPGDDHVDLGADLAAKDLWWGDSLYADQVSYANAPGPVSVDLSTLTATGEGTDTFAPTPAGHFAGIVGSPYDDVLTGGPADDQIHGAGGDDLITGGPGDDLLHGDLNRAPDKRNYDTSVPGDDVVEGGDGDDVVAGGHGADTLRGDDGDDYLVAAKDSGGTFLKGGDGDDDFLTAQDTMARGGAGDDSFDLGIGRGKKAEKSRTVVGGRGRDTVAFSSYVAGRNRYDMTIHVPKRRIDVGGGRFAKVSSTEEFVVEGNDGPGLIVFRGSDRPELFRLRWVMKAKVHASGRGGNDVLIGGYAADVLDGGPGRDRLDAGRGRDRCLRGEVLKGCERRR</sequence>
<evidence type="ECO:0000256" key="2">
    <source>
        <dbReference type="ARBA" id="ARBA00022525"/>
    </source>
</evidence>
<dbReference type="Pfam" id="PF00353">
    <property type="entry name" value="HemolysinCabind"/>
    <property type="match status" value="4"/>
</dbReference>
<name>A0A2P2C3I9_9ZZZZ</name>
<dbReference type="PANTHER" id="PTHR38340:SF1">
    <property type="entry name" value="S-LAYER PROTEIN"/>
    <property type="match status" value="1"/>
</dbReference>
<organism evidence="4">
    <name type="scientific">metagenome</name>
    <dbReference type="NCBI Taxonomy" id="256318"/>
    <lineage>
        <taxon>unclassified sequences</taxon>
        <taxon>metagenomes</taxon>
    </lineage>
</organism>
<evidence type="ECO:0000256" key="1">
    <source>
        <dbReference type="ARBA" id="ARBA00004613"/>
    </source>
</evidence>
<feature type="region of interest" description="Disordered" evidence="3">
    <location>
        <begin position="195"/>
        <end position="267"/>
    </location>
</feature>
<gene>
    <name evidence="4" type="ORF">NOCA1120077</name>
</gene>
<evidence type="ECO:0008006" key="5">
    <source>
        <dbReference type="Google" id="ProtNLM"/>
    </source>
</evidence>
<dbReference type="EMBL" id="CZKB01000004">
    <property type="protein sequence ID" value="CUR56566.1"/>
    <property type="molecule type" value="Genomic_DNA"/>
</dbReference>
<dbReference type="AlphaFoldDB" id="A0A2P2C3I9"/>
<dbReference type="SUPFAM" id="SSF51120">
    <property type="entry name" value="beta-Roll"/>
    <property type="match status" value="3"/>
</dbReference>
<protein>
    <recommendedName>
        <fullName evidence="5">Hemolysin-type calcium-binding region</fullName>
    </recommendedName>
</protein>
<dbReference type="InterPro" id="IPR001343">
    <property type="entry name" value="Hemolysn_Ca-bd"/>
</dbReference>
<keyword evidence="2" id="KW-0964">Secreted</keyword>
<comment type="subcellular location">
    <subcellularLocation>
        <location evidence="1">Secreted</location>
    </subcellularLocation>
</comment>
<evidence type="ECO:0000256" key="3">
    <source>
        <dbReference type="SAM" id="MobiDB-lite"/>
    </source>
</evidence>
<dbReference type="GO" id="GO:0005509">
    <property type="term" value="F:calcium ion binding"/>
    <property type="evidence" value="ECO:0007669"/>
    <property type="project" value="InterPro"/>
</dbReference>
<dbReference type="GO" id="GO:0005576">
    <property type="term" value="C:extracellular region"/>
    <property type="evidence" value="ECO:0007669"/>
    <property type="project" value="UniProtKB-SubCell"/>
</dbReference>
<dbReference type="PROSITE" id="PS00330">
    <property type="entry name" value="HEMOLYSIN_CALCIUM"/>
    <property type="match status" value="1"/>
</dbReference>
<proteinExistence type="predicted"/>
<dbReference type="PANTHER" id="PTHR38340">
    <property type="entry name" value="S-LAYER PROTEIN"/>
    <property type="match status" value="1"/>
</dbReference>